<dbReference type="SUPFAM" id="SSF52096">
    <property type="entry name" value="ClpP/crotonase"/>
    <property type="match status" value="1"/>
</dbReference>
<dbReference type="InterPro" id="IPR029045">
    <property type="entry name" value="ClpP/crotonase-like_dom_sf"/>
</dbReference>
<evidence type="ECO:0008006" key="3">
    <source>
        <dbReference type="Google" id="ProtNLM"/>
    </source>
</evidence>
<comment type="caution">
    <text evidence="1">The sequence shown here is derived from an EMBL/GenBank/DDBJ whole genome shotgun (WGS) entry which is preliminary data.</text>
</comment>
<protein>
    <recommendedName>
        <fullName evidence="3">Enoyl-CoA hydratase/isomerase-like protein</fullName>
    </recommendedName>
</protein>
<gene>
    <name evidence="1" type="ORF">DFR50_108149</name>
</gene>
<dbReference type="Gene3D" id="3.90.226.10">
    <property type="entry name" value="2-enoyl-CoA Hydratase, Chain A, domain 1"/>
    <property type="match status" value="2"/>
</dbReference>
<accession>A0A366FLQ4</accession>
<dbReference type="EMBL" id="QNRK01000008">
    <property type="protein sequence ID" value="RBP15592.1"/>
    <property type="molecule type" value="Genomic_DNA"/>
</dbReference>
<keyword evidence="2" id="KW-1185">Reference proteome</keyword>
<sequence>MLSWRNIRRSRTWEARMDRTGAILEITLDGNGGDLVWGGGPHGQLGPAFHDIAQDRENKLVIMTGSGDAFTEQIDAEILGERLPKNKVTPLIWGHIHAKRLLRNLLDIEVPIISAVNGPVTGQRLSAHEALQLGGSEIMPAARLTPRARELARPILNQPPLTVRSARVAMIRNLSNACWNISVMLGSPGPRRECARATWGKTVGSKEVLTRKQGALCFLPITSHKRNA</sequence>
<name>A0A366FLQ4_9HYPH</name>
<proteinExistence type="predicted"/>
<evidence type="ECO:0000313" key="2">
    <source>
        <dbReference type="Proteomes" id="UP000253529"/>
    </source>
</evidence>
<evidence type="ECO:0000313" key="1">
    <source>
        <dbReference type="EMBL" id="RBP15592.1"/>
    </source>
</evidence>
<reference evidence="1 2" key="1">
    <citation type="submission" date="2018-06" db="EMBL/GenBank/DDBJ databases">
        <title>Genomic Encyclopedia of Type Strains, Phase IV (KMG-IV): sequencing the most valuable type-strain genomes for metagenomic binning, comparative biology and taxonomic classification.</title>
        <authorList>
            <person name="Goeker M."/>
        </authorList>
    </citation>
    <scope>NUCLEOTIDE SEQUENCE [LARGE SCALE GENOMIC DNA]</scope>
    <source>
        <strain evidence="1 2">DSM 24875</strain>
    </source>
</reference>
<organism evidence="1 2">
    <name type="scientific">Roseiarcus fermentans</name>
    <dbReference type="NCBI Taxonomy" id="1473586"/>
    <lineage>
        <taxon>Bacteria</taxon>
        <taxon>Pseudomonadati</taxon>
        <taxon>Pseudomonadota</taxon>
        <taxon>Alphaproteobacteria</taxon>
        <taxon>Hyphomicrobiales</taxon>
        <taxon>Roseiarcaceae</taxon>
        <taxon>Roseiarcus</taxon>
    </lineage>
</organism>
<dbReference type="Proteomes" id="UP000253529">
    <property type="component" value="Unassembled WGS sequence"/>
</dbReference>
<dbReference type="AlphaFoldDB" id="A0A366FLQ4"/>